<name>A0A3L7K0Q0_9BACI</name>
<evidence type="ECO:0000313" key="4">
    <source>
        <dbReference type="Proteomes" id="UP000276770"/>
    </source>
</evidence>
<dbReference type="RefSeq" id="WP_121679647.1">
    <property type="nucleotide sequence ID" value="NZ_RCVZ01000003.1"/>
</dbReference>
<dbReference type="InterPro" id="IPR050955">
    <property type="entry name" value="Plant_Biomass_Hydrol_Est"/>
</dbReference>
<dbReference type="Gene3D" id="3.40.50.1820">
    <property type="entry name" value="alpha/beta hydrolase"/>
    <property type="match status" value="1"/>
</dbReference>
<comment type="caution">
    <text evidence="3">The sequence shown here is derived from an EMBL/GenBank/DDBJ whole genome shotgun (WGS) entry which is preliminary data.</text>
</comment>
<reference evidence="3 4" key="1">
    <citation type="submission" date="2018-10" db="EMBL/GenBank/DDBJ databases">
        <title>Falsibacillus sp. genome draft.</title>
        <authorList>
            <person name="Shi S."/>
        </authorList>
    </citation>
    <scope>NUCLEOTIDE SEQUENCE [LARGE SCALE GENOMIC DNA]</scope>
    <source>
        <strain evidence="3 4">GY 10110</strain>
    </source>
</reference>
<gene>
    <name evidence="3" type="ORF">D9X91_05845</name>
</gene>
<evidence type="ECO:0000313" key="3">
    <source>
        <dbReference type="EMBL" id="RLQ96626.1"/>
    </source>
</evidence>
<dbReference type="Proteomes" id="UP000276770">
    <property type="component" value="Unassembled WGS sequence"/>
</dbReference>
<evidence type="ECO:0000259" key="2">
    <source>
        <dbReference type="Pfam" id="PF01738"/>
    </source>
</evidence>
<evidence type="ECO:0000256" key="1">
    <source>
        <dbReference type="ARBA" id="ARBA00022729"/>
    </source>
</evidence>
<organism evidence="3 4">
    <name type="scientific">Falsibacillus albus</name>
    <dbReference type="NCBI Taxonomy" id="2478915"/>
    <lineage>
        <taxon>Bacteria</taxon>
        <taxon>Bacillati</taxon>
        <taxon>Bacillota</taxon>
        <taxon>Bacilli</taxon>
        <taxon>Bacillales</taxon>
        <taxon>Bacillaceae</taxon>
        <taxon>Falsibacillus</taxon>
    </lineage>
</organism>
<protein>
    <submittedName>
        <fullName evidence="3">Phospholipase</fullName>
    </submittedName>
</protein>
<dbReference type="PANTHER" id="PTHR43037:SF1">
    <property type="entry name" value="BLL1128 PROTEIN"/>
    <property type="match status" value="1"/>
</dbReference>
<dbReference type="AlphaFoldDB" id="A0A3L7K0Q0"/>
<dbReference type="GO" id="GO:0016787">
    <property type="term" value="F:hydrolase activity"/>
    <property type="evidence" value="ECO:0007669"/>
    <property type="project" value="InterPro"/>
</dbReference>
<dbReference type="SUPFAM" id="SSF53474">
    <property type="entry name" value="alpha/beta-Hydrolases"/>
    <property type="match status" value="1"/>
</dbReference>
<keyword evidence="4" id="KW-1185">Reference proteome</keyword>
<dbReference type="PANTHER" id="PTHR43037">
    <property type="entry name" value="UNNAMED PRODUCT-RELATED"/>
    <property type="match status" value="1"/>
</dbReference>
<dbReference type="InterPro" id="IPR002925">
    <property type="entry name" value="Dienelactn_hydro"/>
</dbReference>
<keyword evidence="1" id="KW-0732">Signal</keyword>
<feature type="domain" description="Dienelactone hydrolase" evidence="2">
    <location>
        <begin position="103"/>
        <end position="200"/>
    </location>
</feature>
<dbReference type="InterPro" id="IPR029058">
    <property type="entry name" value="AB_hydrolase_fold"/>
</dbReference>
<dbReference type="EMBL" id="RCVZ01000003">
    <property type="protein sequence ID" value="RLQ96626.1"/>
    <property type="molecule type" value="Genomic_DNA"/>
</dbReference>
<sequence>MSQIIQSFQKDIQILKNVKLNYLLHVPKDYETSTQTYPLVLFLHGAGERGSDIEIVKRNGPPKLAEDHDFPFILVSPQCPLEVERYSNWLLHEEAVMALLDETISKFRIDESRIYLTGLSMGGYGTWEIGKKHADQFAAIAPICGGGSSDGMEALKDVPVWAFHGAKDDIVPIEESEQLVNELRQKGGNIEFTVYPEAGHDSWTETYSNPKFFEWLLSHSKK</sequence>
<accession>A0A3L7K0Q0</accession>
<dbReference type="OrthoDB" id="9795555at2"/>
<dbReference type="Pfam" id="PF01738">
    <property type="entry name" value="DLH"/>
    <property type="match status" value="1"/>
</dbReference>
<proteinExistence type="predicted"/>